<sequence>MTAPLRVAHLDHTSAGGGAEYALARMLAAGVPWRPLLLLPRGQRGGAFTAIDGRVGVRTNGVAQPAGVSGGSAATVGAAALRLAIQALSTRLHRGWRTADIVDANTARAAAYGALAALLSRRPFVVHLRDLVDAESLGTFGFAMMSRIALPRADGVIANSRATLLSAAPFVRSRALTAVIPSASGLSGRPSTSPPVRSDGPLRVGMLARIDPWKGQSLLLEAFAVAFADGDEVLEFAGGAPFGHESHVAELSARARALGIADRVVFSGHVEDVPAALARWDIAVQASLRPEPLGQNVLQYLSAGVACIVADEGGPAEWVEDGRNGTRFAPRDSAALAAALRALAADPARRARFGAAGPRTPGLLTDAEVVAAHADFYREVARRPQSHTRA</sequence>
<dbReference type="RefSeq" id="WP_344051386.1">
    <property type="nucleotide sequence ID" value="NZ_BAAAPK010000001.1"/>
</dbReference>
<organism evidence="3 4">
    <name type="scientific">Microbacterium lacus</name>
    <dbReference type="NCBI Taxonomy" id="415217"/>
    <lineage>
        <taxon>Bacteria</taxon>
        <taxon>Bacillati</taxon>
        <taxon>Actinomycetota</taxon>
        <taxon>Actinomycetes</taxon>
        <taxon>Micrococcales</taxon>
        <taxon>Microbacteriaceae</taxon>
        <taxon>Microbacterium</taxon>
    </lineage>
</organism>
<protein>
    <recommendedName>
        <fullName evidence="2">Glycosyl transferase family 1 domain-containing protein</fullName>
    </recommendedName>
</protein>
<evidence type="ECO:0000313" key="3">
    <source>
        <dbReference type="EMBL" id="GAA1664285.1"/>
    </source>
</evidence>
<dbReference type="CDD" id="cd03801">
    <property type="entry name" value="GT4_PimA-like"/>
    <property type="match status" value="1"/>
</dbReference>
<dbReference type="PANTHER" id="PTHR12526:SF638">
    <property type="entry name" value="SPORE COAT PROTEIN SA"/>
    <property type="match status" value="1"/>
</dbReference>
<dbReference type="InterPro" id="IPR001296">
    <property type="entry name" value="Glyco_trans_1"/>
</dbReference>
<proteinExistence type="predicted"/>
<dbReference type="PANTHER" id="PTHR12526">
    <property type="entry name" value="GLYCOSYLTRANSFERASE"/>
    <property type="match status" value="1"/>
</dbReference>
<keyword evidence="4" id="KW-1185">Reference proteome</keyword>
<accession>A0ABN2G2L9</accession>
<evidence type="ECO:0000256" key="1">
    <source>
        <dbReference type="ARBA" id="ARBA00022679"/>
    </source>
</evidence>
<dbReference type="EMBL" id="BAAAPK010000001">
    <property type="protein sequence ID" value="GAA1664285.1"/>
    <property type="molecule type" value="Genomic_DNA"/>
</dbReference>
<dbReference type="Proteomes" id="UP001500596">
    <property type="component" value="Unassembled WGS sequence"/>
</dbReference>
<feature type="domain" description="Glycosyl transferase family 1" evidence="2">
    <location>
        <begin position="199"/>
        <end position="358"/>
    </location>
</feature>
<name>A0ABN2G2L9_9MICO</name>
<reference evidence="3 4" key="1">
    <citation type="journal article" date="2019" name="Int. J. Syst. Evol. Microbiol.">
        <title>The Global Catalogue of Microorganisms (GCM) 10K type strain sequencing project: providing services to taxonomists for standard genome sequencing and annotation.</title>
        <authorList>
            <consortium name="The Broad Institute Genomics Platform"/>
            <consortium name="The Broad Institute Genome Sequencing Center for Infectious Disease"/>
            <person name="Wu L."/>
            <person name="Ma J."/>
        </authorList>
    </citation>
    <scope>NUCLEOTIDE SEQUENCE [LARGE SCALE GENOMIC DNA]</scope>
    <source>
        <strain evidence="3 4">JCM 15575</strain>
    </source>
</reference>
<evidence type="ECO:0000313" key="4">
    <source>
        <dbReference type="Proteomes" id="UP001500596"/>
    </source>
</evidence>
<dbReference type="Pfam" id="PF00534">
    <property type="entry name" value="Glycos_transf_1"/>
    <property type="match status" value="1"/>
</dbReference>
<comment type="caution">
    <text evidence="3">The sequence shown here is derived from an EMBL/GenBank/DDBJ whole genome shotgun (WGS) entry which is preliminary data.</text>
</comment>
<keyword evidence="1" id="KW-0808">Transferase</keyword>
<evidence type="ECO:0000259" key="2">
    <source>
        <dbReference type="Pfam" id="PF00534"/>
    </source>
</evidence>
<dbReference type="SUPFAM" id="SSF53756">
    <property type="entry name" value="UDP-Glycosyltransferase/glycogen phosphorylase"/>
    <property type="match status" value="1"/>
</dbReference>
<gene>
    <name evidence="3" type="ORF">GCM10009807_05600</name>
</gene>
<dbReference type="Gene3D" id="3.40.50.2000">
    <property type="entry name" value="Glycogen Phosphorylase B"/>
    <property type="match status" value="2"/>
</dbReference>